<evidence type="ECO:0000313" key="2">
    <source>
        <dbReference type="Proteomes" id="UP000824132"/>
    </source>
</evidence>
<proteinExistence type="predicted"/>
<organism evidence="1 2">
    <name type="scientific">Candidatus Borkfalkia avistercoris</name>
    <dbReference type="NCBI Taxonomy" id="2838504"/>
    <lineage>
        <taxon>Bacteria</taxon>
        <taxon>Bacillati</taxon>
        <taxon>Bacillota</taxon>
        <taxon>Clostridia</taxon>
        <taxon>Christensenellales</taxon>
        <taxon>Christensenellaceae</taxon>
        <taxon>Candidatus Borkfalkia</taxon>
    </lineage>
</organism>
<sequence length="50" mass="5671">MKKVKITVLRKTFIKDLAEEYGAEGPGPCPMLRLEATDETSEIDYEPVKE</sequence>
<protein>
    <submittedName>
        <fullName evidence="1">Uncharacterized protein</fullName>
    </submittedName>
</protein>
<evidence type="ECO:0000313" key="1">
    <source>
        <dbReference type="EMBL" id="HIZ03132.1"/>
    </source>
</evidence>
<gene>
    <name evidence="1" type="ORF">H9727_02490</name>
</gene>
<accession>A0A9D2CYF7</accession>
<reference evidence="1" key="1">
    <citation type="journal article" date="2021" name="PeerJ">
        <title>Extensive microbial diversity within the chicken gut microbiome revealed by metagenomics and culture.</title>
        <authorList>
            <person name="Gilroy R."/>
            <person name="Ravi A."/>
            <person name="Getino M."/>
            <person name="Pursley I."/>
            <person name="Horton D.L."/>
            <person name="Alikhan N.F."/>
            <person name="Baker D."/>
            <person name="Gharbi K."/>
            <person name="Hall N."/>
            <person name="Watson M."/>
            <person name="Adriaenssens E.M."/>
            <person name="Foster-Nyarko E."/>
            <person name="Jarju S."/>
            <person name="Secka A."/>
            <person name="Antonio M."/>
            <person name="Oren A."/>
            <person name="Chaudhuri R.R."/>
            <person name="La Ragione R."/>
            <person name="Hildebrand F."/>
            <person name="Pallen M.J."/>
        </authorList>
    </citation>
    <scope>NUCLEOTIDE SEQUENCE</scope>
    <source>
        <strain evidence="1">CHK187-5294</strain>
    </source>
</reference>
<name>A0A9D2CYF7_9FIRM</name>
<comment type="caution">
    <text evidence="1">The sequence shown here is derived from an EMBL/GenBank/DDBJ whole genome shotgun (WGS) entry which is preliminary data.</text>
</comment>
<dbReference type="EMBL" id="DXCL01000015">
    <property type="protein sequence ID" value="HIZ03132.1"/>
    <property type="molecule type" value="Genomic_DNA"/>
</dbReference>
<dbReference type="AlphaFoldDB" id="A0A9D2CYF7"/>
<dbReference type="Proteomes" id="UP000824132">
    <property type="component" value="Unassembled WGS sequence"/>
</dbReference>
<reference evidence="1" key="2">
    <citation type="submission" date="2021-04" db="EMBL/GenBank/DDBJ databases">
        <authorList>
            <person name="Gilroy R."/>
        </authorList>
    </citation>
    <scope>NUCLEOTIDE SEQUENCE</scope>
    <source>
        <strain evidence="1">CHK187-5294</strain>
    </source>
</reference>